<gene>
    <name evidence="2" type="ORF">G2W53_041467</name>
</gene>
<name>A0A834W1E8_9FABA</name>
<evidence type="ECO:0000313" key="3">
    <source>
        <dbReference type="Proteomes" id="UP000634136"/>
    </source>
</evidence>
<proteinExistence type="predicted"/>
<keyword evidence="1" id="KW-0472">Membrane</keyword>
<dbReference type="AlphaFoldDB" id="A0A834W1E8"/>
<dbReference type="Proteomes" id="UP000634136">
    <property type="component" value="Unassembled WGS sequence"/>
</dbReference>
<accession>A0A834W1E8</accession>
<sequence length="160" mass="17821">MVISDHRNSYREDDVKKAATVKVLSIGSAAYSMLWRLCFSSEVEAHVAVKIISSLLSDLCLASSFIASAMLNLIPAITFVITAFTGFQCVQVTQNIYNQFARRVIVANNEGAGIVITFDFGATNMDRVKPDDLSVVQERVPEKFQELEASYLVIIDMFWL</sequence>
<reference evidence="2" key="1">
    <citation type="submission" date="2020-09" db="EMBL/GenBank/DDBJ databases">
        <title>Genome-Enabled Discovery of Anthraquinone Biosynthesis in Senna tora.</title>
        <authorList>
            <person name="Kang S.-H."/>
            <person name="Pandey R.P."/>
            <person name="Lee C.-M."/>
            <person name="Sim J.-S."/>
            <person name="Jeong J.-T."/>
            <person name="Choi B.-S."/>
            <person name="Jung M."/>
            <person name="Ginzburg D."/>
            <person name="Zhao K."/>
            <person name="Won S.Y."/>
            <person name="Oh T.-J."/>
            <person name="Yu Y."/>
            <person name="Kim N.-H."/>
            <person name="Lee O.R."/>
            <person name="Lee T.-H."/>
            <person name="Bashyal P."/>
            <person name="Kim T.-S."/>
            <person name="Lee W.-H."/>
            <person name="Kawkins C."/>
            <person name="Kim C.-K."/>
            <person name="Kim J.S."/>
            <person name="Ahn B.O."/>
            <person name="Rhee S.Y."/>
            <person name="Sohng J.K."/>
        </authorList>
    </citation>
    <scope>NUCLEOTIDE SEQUENCE</scope>
    <source>
        <tissue evidence="2">Leaf</tissue>
    </source>
</reference>
<protein>
    <submittedName>
        <fullName evidence="2">Uncharacterized protein</fullName>
    </submittedName>
</protein>
<keyword evidence="3" id="KW-1185">Reference proteome</keyword>
<feature type="transmembrane region" description="Helical" evidence="1">
    <location>
        <begin position="59"/>
        <end position="84"/>
    </location>
</feature>
<evidence type="ECO:0000313" key="2">
    <source>
        <dbReference type="EMBL" id="KAF7802356.1"/>
    </source>
</evidence>
<dbReference type="EMBL" id="JAAIUW010000013">
    <property type="protein sequence ID" value="KAF7802356.1"/>
    <property type="molecule type" value="Genomic_DNA"/>
</dbReference>
<keyword evidence="1" id="KW-1133">Transmembrane helix</keyword>
<keyword evidence="1" id="KW-0812">Transmembrane</keyword>
<comment type="caution">
    <text evidence="2">The sequence shown here is derived from an EMBL/GenBank/DDBJ whole genome shotgun (WGS) entry which is preliminary data.</text>
</comment>
<evidence type="ECO:0000256" key="1">
    <source>
        <dbReference type="SAM" id="Phobius"/>
    </source>
</evidence>
<organism evidence="2 3">
    <name type="scientific">Senna tora</name>
    <dbReference type="NCBI Taxonomy" id="362788"/>
    <lineage>
        <taxon>Eukaryota</taxon>
        <taxon>Viridiplantae</taxon>
        <taxon>Streptophyta</taxon>
        <taxon>Embryophyta</taxon>
        <taxon>Tracheophyta</taxon>
        <taxon>Spermatophyta</taxon>
        <taxon>Magnoliopsida</taxon>
        <taxon>eudicotyledons</taxon>
        <taxon>Gunneridae</taxon>
        <taxon>Pentapetalae</taxon>
        <taxon>rosids</taxon>
        <taxon>fabids</taxon>
        <taxon>Fabales</taxon>
        <taxon>Fabaceae</taxon>
        <taxon>Caesalpinioideae</taxon>
        <taxon>Cassia clade</taxon>
        <taxon>Senna</taxon>
    </lineage>
</organism>